<name>A0A0F9P1P0_9ZZZZ</name>
<evidence type="ECO:0000313" key="1">
    <source>
        <dbReference type="EMBL" id="KKN23979.1"/>
    </source>
</evidence>
<sequence>MKTLLVALVLIALAFPATAQRMKSVDGVRVPLTAAEELQRDAEEAAWVDYVANKDTIKAERVREAVRSRMQNDPLINVLIRRMAAKEGKTVKQISDELEAMLP</sequence>
<gene>
    <name evidence="1" type="ORF">LCGC14_0899410</name>
</gene>
<dbReference type="EMBL" id="LAZR01002920">
    <property type="protein sequence ID" value="KKN23979.1"/>
    <property type="molecule type" value="Genomic_DNA"/>
</dbReference>
<proteinExistence type="predicted"/>
<protein>
    <submittedName>
        <fullName evidence="1">Uncharacterized protein</fullName>
    </submittedName>
</protein>
<dbReference type="AlphaFoldDB" id="A0A0F9P1P0"/>
<accession>A0A0F9P1P0</accession>
<comment type="caution">
    <text evidence="1">The sequence shown here is derived from an EMBL/GenBank/DDBJ whole genome shotgun (WGS) entry which is preliminary data.</text>
</comment>
<reference evidence="1" key="1">
    <citation type="journal article" date="2015" name="Nature">
        <title>Complex archaea that bridge the gap between prokaryotes and eukaryotes.</title>
        <authorList>
            <person name="Spang A."/>
            <person name="Saw J.H."/>
            <person name="Jorgensen S.L."/>
            <person name="Zaremba-Niedzwiedzka K."/>
            <person name="Martijn J."/>
            <person name="Lind A.E."/>
            <person name="van Eijk R."/>
            <person name="Schleper C."/>
            <person name="Guy L."/>
            <person name="Ettema T.J."/>
        </authorList>
    </citation>
    <scope>NUCLEOTIDE SEQUENCE</scope>
</reference>
<organism evidence="1">
    <name type="scientific">marine sediment metagenome</name>
    <dbReference type="NCBI Taxonomy" id="412755"/>
    <lineage>
        <taxon>unclassified sequences</taxon>
        <taxon>metagenomes</taxon>
        <taxon>ecological metagenomes</taxon>
    </lineage>
</organism>